<dbReference type="Pfam" id="PF05108">
    <property type="entry name" value="T7SS_ESX1_EccB"/>
    <property type="match status" value="1"/>
</dbReference>
<name>A0A4Y9QZL5_9MICO</name>
<dbReference type="InterPro" id="IPR007795">
    <property type="entry name" value="T7SS_EccB"/>
</dbReference>
<evidence type="ECO:0000313" key="3">
    <source>
        <dbReference type="Proteomes" id="UP000298127"/>
    </source>
</evidence>
<keyword evidence="1" id="KW-0812">Transmembrane</keyword>
<keyword evidence="1" id="KW-1133">Transmembrane helix</keyword>
<proteinExistence type="predicted"/>
<dbReference type="InterPro" id="IPR044857">
    <property type="entry name" value="T7SS_EccB_R1"/>
</dbReference>
<dbReference type="AlphaFoldDB" id="A0A4Y9QZL5"/>
<dbReference type="PANTHER" id="PTHR40765:SF2">
    <property type="entry name" value="ESX-2 SECRETION SYSTEM ATPASE ECCB2"/>
    <property type="match status" value="1"/>
</dbReference>
<dbReference type="PANTHER" id="PTHR40765">
    <property type="entry name" value="ESX-2 SECRETION SYSTEM ATPASE ECCB2"/>
    <property type="match status" value="1"/>
</dbReference>
<dbReference type="GO" id="GO:0005576">
    <property type="term" value="C:extracellular region"/>
    <property type="evidence" value="ECO:0007669"/>
    <property type="project" value="TreeGrafter"/>
</dbReference>
<accession>A0A4Y9QZL5</accession>
<protein>
    <submittedName>
        <fullName evidence="2">Type VII secretion protein EccB</fullName>
    </submittedName>
</protein>
<sequence>MATKKDLIEAQGFSRRRLLSAFTGGAPGGKELDPAKPLRAVVAGVALTAMVILGGVFYGLVRPGLPQGWEDNKLVLVSDTGARYLTVGGELHPVINTASARLLVPAGDFSVISTDQDTVADITVGGTVGIVGAPDDLPAPDALISDGWTACVTGRGQTAVRISDDPIATNAPDTGTVVTVDDELFVVAGEYRYAVDSDDANAVLRAVGLGTSAPIEVDGRWLNLFTPGADLTPLTVEGAGDPIDGTELRVGAVVHPDGSADDERYIALATGELARLTPVAYQLQLLGNSDGEVVDVSPAEIGDLPTATDPAGGADWPSDILTPVDVDRVPCALSDVTDATATTTLATAPSSDATGAGSVGVDVGAGSLVRAGSGAPAFLVDGSGTAYAVTTADSLERLGYSGRDVAAIVPAWLDFLPTGPELSPEAAGASPAVEAASSK</sequence>
<feature type="transmembrane region" description="Helical" evidence="1">
    <location>
        <begin position="40"/>
        <end position="61"/>
    </location>
</feature>
<keyword evidence="3" id="KW-1185">Reference proteome</keyword>
<comment type="caution">
    <text evidence="2">The sequence shown here is derived from an EMBL/GenBank/DDBJ whole genome shotgun (WGS) entry which is preliminary data.</text>
</comment>
<gene>
    <name evidence="2" type="primary">eccB</name>
    <name evidence="2" type="ORF">E4M00_11435</name>
</gene>
<evidence type="ECO:0000256" key="1">
    <source>
        <dbReference type="SAM" id="Phobius"/>
    </source>
</evidence>
<dbReference type="EMBL" id="SPQZ01000004">
    <property type="protein sequence ID" value="TFV96693.1"/>
    <property type="molecule type" value="Genomic_DNA"/>
</dbReference>
<reference evidence="2 3" key="1">
    <citation type="journal article" date="2018" name="J. Microbiol.">
        <title>Leifsonia flava sp. nov., a novel actinobacterium isolated from the rhizosphere of Aquilegia viridiflora.</title>
        <authorList>
            <person name="Cai Y."/>
            <person name="Tao W.Z."/>
            <person name="Ma Y.J."/>
            <person name="Cheng J."/>
            <person name="Zhang M.Y."/>
            <person name="Zhang Y.X."/>
        </authorList>
    </citation>
    <scope>NUCLEOTIDE SEQUENCE [LARGE SCALE GENOMIC DNA]</scope>
    <source>
        <strain evidence="2 3">SYP-B2174</strain>
    </source>
</reference>
<dbReference type="Gene3D" id="3.30.2390.20">
    <property type="entry name" value="Type VII secretion system EccB, repeat 1 domain"/>
    <property type="match status" value="1"/>
</dbReference>
<organism evidence="2 3">
    <name type="scientific">Orlajensenia leifsoniae</name>
    <dbReference type="NCBI Taxonomy" id="2561933"/>
    <lineage>
        <taxon>Bacteria</taxon>
        <taxon>Bacillati</taxon>
        <taxon>Actinomycetota</taxon>
        <taxon>Actinomycetes</taxon>
        <taxon>Micrococcales</taxon>
        <taxon>Microbacteriaceae</taxon>
        <taxon>Orlajensenia</taxon>
    </lineage>
</organism>
<dbReference type="NCBIfam" id="TIGR03919">
    <property type="entry name" value="T7SS_EccB"/>
    <property type="match status" value="1"/>
</dbReference>
<dbReference type="RefSeq" id="WP_135120666.1">
    <property type="nucleotide sequence ID" value="NZ_SPQZ01000004.1"/>
</dbReference>
<keyword evidence="1" id="KW-0472">Membrane</keyword>
<evidence type="ECO:0000313" key="2">
    <source>
        <dbReference type="EMBL" id="TFV96693.1"/>
    </source>
</evidence>
<dbReference type="Proteomes" id="UP000298127">
    <property type="component" value="Unassembled WGS sequence"/>
</dbReference>